<gene>
    <name evidence="1" type="ORF">CHARACLAT_013247</name>
</gene>
<evidence type="ECO:0000313" key="2">
    <source>
        <dbReference type="Proteomes" id="UP001352852"/>
    </source>
</evidence>
<organism evidence="1 2">
    <name type="scientific">Characodon lateralis</name>
    <dbReference type="NCBI Taxonomy" id="208331"/>
    <lineage>
        <taxon>Eukaryota</taxon>
        <taxon>Metazoa</taxon>
        <taxon>Chordata</taxon>
        <taxon>Craniata</taxon>
        <taxon>Vertebrata</taxon>
        <taxon>Euteleostomi</taxon>
        <taxon>Actinopterygii</taxon>
        <taxon>Neopterygii</taxon>
        <taxon>Teleostei</taxon>
        <taxon>Neoteleostei</taxon>
        <taxon>Acanthomorphata</taxon>
        <taxon>Ovalentaria</taxon>
        <taxon>Atherinomorphae</taxon>
        <taxon>Cyprinodontiformes</taxon>
        <taxon>Goodeidae</taxon>
        <taxon>Characodon</taxon>
    </lineage>
</organism>
<dbReference type="Proteomes" id="UP001352852">
    <property type="component" value="Unassembled WGS sequence"/>
</dbReference>
<name>A0ABU7EJZ4_9TELE</name>
<comment type="caution">
    <text evidence="1">The sequence shown here is derived from an EMBL/GenBank/DDBJ whole genome shotgun (WGS) entry which is preliminary data.</text>
</comment>
<protein>
    <submittedName>
        <fullName evidence="1">Uncharacterized protein</fullName>
    </submittedName>
</protein>
<reference evidence="1 2" key="1">
    <citation type="submission" date="2021-06" db="EMBL/GenBank/DDBJ databases">
        <authorList>
            <person name="Palmer J.M."/>
        </authorList>
    </citation>
    <scope>NUCLEOTIDE SEQUENCE [LARGE SCALE GENOMIC DNA]</scope>
    <source>
        <strain evidence="1 2">CL_MEX2019</strain>
        <tissue evidence="1">Muscle</tissue>
    </source>
</reference>
<keyword evidence="2" id="KW-1185">Reference proteome</keyword>
<sequence>MSYLNTLCVNQLCKVYMCAYVCLPCSLSKMCQFLWCKRTEDVSFTDSSRQTGRAFILFTGSLVRKFDEEQFASLDDYEEVGFVLCHRKSQVHTLLAPKTCPPHHQVAPTLCSFFSALLAPLYFHSLVLCCEAKSTC</sequence>
<accession>A0ABU7EJZ4</accession>
<dbReference type="EMBL" id="JAHUTJ010058325">
    <property type="protein sequence ID" value="MED6287125.1"/>
    <property type="molecule type" value="Genomic_DNA"/>
</dbReference>
<evidence type="ECO:0000313" key="1">
    <source>
        <dbReference type="EMBL" id="MED6287125.1"/>
    </source>
</evidence>
<proteinExistence type="predicted"/>